<dbReference type="Proteomes" id="UP000198615">
    <property type="component" value="Unassembled WGS sequence"/>
</dbReference>
<organism evidence="2 3">
    <name type="scientific">Thalassobaculum litoreum DSM 18839</name>
    <dbReference type="NCBI Taxonomy" id="1123362"/>
    <lineage>
        <taxon>Bacteria</taxon>
        <taxon>Pseudomonadati</taxon>
        <taxon>Pseudomonadota</taxon>
        <taxon>Alphaproteobacteria</taxon>
        <taxon>Rhodospirillales</taxon>
        <taxon>Thalassobaculaceae</taxon>
        <taxon>Thalassobaculum</taxon>
    </lineage>
</organism>
<dbReference type="EMBL" id="FNBW01000008">
    <property type="protein sequence ID" value="SDF94773.1"/>
    <property type="molecule type" value="Genomic_DNA"/>
</dbReference>
<sequence length="64" mass="6872">MSSVSAPSDQLDAPVAPPPQTRSCLRCQEEFLSEWSGERVCKRCKGTAAWREGGTISSHSSAGF</sequence>
<evidence type="ECO:0000313" key="3">
    <source>
        <dbReference type="Proteomes" id="UP000198615"/>
    </source>
</evidence>
<dbReference type="OrthoDB" id="7361228at2"/>
<name>A0A8G2EZ79_9PROT</name>
<accession>A0A8G2EZ79</accession>
<keyword evidence="3" id="KW-1185">Reference proteome</keyword>
<evidence type="ECO:0000313" key="2">
    <source>
        <dbReference type="EMBL" id="SDF94773.1"/>
    </source>
</evidence>
<comment type="caution">
    <text evidence="2">The sequence shown here is derived from an EMBL/GenBank/DDBJ whole genome shotgun (WGS) entry which is preliminary data.</text>
</comment>
<proteinExistence type="predicted"/>
<dbReference type="AlphaFoldDB" id="A0A8G2EZ79"/>
<protein>
    <submittedName>
        <fullName evidence="2">Uncharacterized protein</fullName>
    </submittedName>
</protein>
<evidence type="ECO:0000256" key="1">
    <source>
        <dbReference type="SAM" id="MobiDB-lite"/>
    </source>
</evidence>
<dbReference type="RefSeq" id="WP_028793582.1">
    <property type="nucleotide sequence ID" value="NZ_FNBW01000008.1"/>
</dbReference>
<gene>
    <name evidence="2" type="ORF">SAMN05660686_02857</name>
</gene>
<reference evidence="2 3" key="1">
    <citation type="submission" date="2016-10" db="EMBL/GenBank/DDBJ databases">
        <authorList>
            <person name="Varghese N."/>
            <person name="Submissions S."/>
        </authorList>
    </citation>
    <scope>NUCLEOTIDE SEQUENCE [LARGE SCALE GENOMIC DNA]</scope>
    <source>
        <strain evidence="2 3">DSM 18839</strain>
    </source>
</reference>
<feature type="region of interest" description="Disordered" evidence="1">
    <location>
        <begin position="1"/>
        <end position="21"/>
    </location>
</feature>